<dbReference type="PANTHER" id="PTHR10943:SF1">
    <property type="entry name" value="26S PROTEASOME NON-ATPASE REGULATORY SUBUNIT 2"/>
    <property type="match status" value="1"/>
</dbReference>
<dbReference type="Proteomes" id="UP000003163">
    <property type="component" value="Unassembled WGS sequence"/>
</dbReference>
<dbReference type="STRING" id="1003232.J9DF44"/>
<dbReference type="VEuPathDB" id="MicrosporidiaDB:EDEG_04054"/>
<proteinExistence type="predicted"/>
<protein>
    <recommendedName>
        <fullName evidence="4">RPN1 N-terminal domain-containing protein</fullName>
    </recommendedName>
</protein>
<evidence type="ECO:0000313" key="3">
    <source>
        <dbReference type="Proteomes" id="UP000003163"/>
    </source>
</evidence>
<evidence type="ECO:0008006" key="4">
    <source>
        <dbReference type="Google" id="ProtNLM"/>
    </source>
</evidence>
<reference evidence="2 3" key="1">
    <citation type="submission" date="2011-08" db="EMBL/GenBank/DDBJ databases">
        <authorList>
            <person name="Liu Z.J."/>
            <person name="Shi F.L."/>
            <person name="Lu J.Q."/>
            <person name="Li M."/>
            <person name="Wang Z.L."/>
        </authorList>
    </citation>
    <scope>NUCLEOTIDE SEQUENCE [LARGE SCALE GENOMIC DNA]</scope>
    <source>
        <strain evidence="2 3">USNM 41457</strain>
    </source>
</reference>
<comment type="caution">
    <text evidence="2">The sequence shown here is derived from an EMBL/GenBank/DDBJ whole genome shotgun (WGS) entry which is preliminary data.</text>
</comment>
<dbReference type="GO" id="GO:0034515">
    <property type="term" value="C:proteasome storage granule"/>
    <property type="evidence" value="ECO:0007669"/>
    <property type="project" value="TreeGrafter"/>
</dbReference>
<reference evidence="3" key="2">
    <citation type="submission" date="2015-07" db="EMBL/GenBank/DDBJ databases">
        <title>Contrasting host-pathogen interactions and genome evolution in two generalist and specialist microsporidian pathogens of mosquitoes.</title>
        <authorList>
            <consortium name="The Broad Institute Genomics Platform"/>
            <consortium name="The Broad Institute Genome Sequencing Center for Infectious Disease"/>
            <person name="Cuomo C.A."/>
            <person name="Sanscrainte N.D."/>
            <person name="Goldberg J.M."/>
            <person name="Heiman D."/>
            <person name="Young S."/>
            <person name="Zeng Q."/>
            <person name="Becnel J.J."/>
            <person name="Birren B.W."/>
        </authorList>
    </citation>
    <scope>NUCLEOTIDE SEQUENCE [LARGE SCALE GENOMIC DNA]</scope>
    <source>
        <strain evidence="3">USNM 41457</strain>
    </source>
</reference>
<dbReference type="Pfam" id="PF01851">
    <property type="entry name" value="PC_rep"/>
    <property type="match status" value="1"/>
</dbReference>
<dbReference type="InterPro" id="IPR002015">
    <property type="entry name" value="Proteasome/cyclosome_rpt"/>
</dbReference>
<feature type="non-terminal residue" evidence="2">
    <location>
        <position position="1161"/>
    </location>
</feature>
<dbReference type="EMBL" id="AFBI03000223">
    <property type="protein sequence ID" value="EJW01215.1"/>
    <property type="molecule type" value="Genomic_DNA"/>
</dbReference>
<keyword evidence="1" id="KW-0677">Repeat</keyword>
<name>J9DF44_EDHAE</name>
<dbReference type="GO" id="GO:0005634">
    <property type="term" value="C:nucleus"/>
    <property type="evidence" value="ECO:0007669"/>
    <property type="project" value="TreeGrafter"/>
</dbReference>
<keyword evidence="3" id="KW-1185">Reference proteome</keyword>
<dbReference type="Gene3D" id="1.25.10.10">
    <property type="entry name" value="Leucine-rich Repeat Variant"/>
    <property type="match status" value="1"/>
</dbReference>
<evidence type="ECO:0000256" key="1">
    <source>
        <dbReference type="ARBA" id="ARBA00022737"/>
    </source>
</evidence>
<dbReference type="PANTHER" id="PTHR10943">
    <property type="entry name" value="26S PROTEASOME NON-ATPASE REGULATORY SUBUNIT"/>
    <property type="match status" value="1"/>
</dbReference>
<sequence length="1161" mass="134588">MIKVILKNLKSKDKELHMTTLQKLFAYPISCLYEHTEKFVEIYNSNNLSPYANKILADIIVKLFKRSDPRKSLEYRMRGNLLKIDYSCFYEHYFSRYLLKYIAECRENKIVLAKDDIEKNKMRSIIFFLAQRAMNDFDLDDTICCLGVLNGLNILPLIINEEKRLYNALRYIEPAINDKYVHDSILNTCLTNRDFTSFIIYFIRFGRNISLYNEEGNHIYQDAQKNIRSSTSFSKKVYDEEKKGIRLEDFDLCSFTATYQGFQEFFDKSIDEFIKNSKIKENDFDDIVNIESKNLFEDLTNIDRFTKMENFYEDHVKISEQIITQKFKPFNFRNIRFSIILDYVFRNCTYYEFMQIIFIVNKAKVMMFDYEYIRKIVGYRRESGLNGNCMNCCENTVCNTIESWDKMYGNTDSATLKNNIYYEQNMNITESEQQNTNSKKICSNQIHVCVGCYTSTSRGVLQNLWNYDTLCKILNDRFVPTVNQILFKTIDWKTPLKINSYLNASNKSKVLFNDKDLPILALINGFLNFGFTYDDFFCSDRFPIDFENIILDDNTDFITLFGSIGMLRKNENERFSISQFLDDSLSFEKKNLMLDESQNTNHNIFLESEIIEYRPTASETSRIKSINKYFDGLIKIKEFSNKKLGLILAFAISETIYGDSFDFLNQKTILSERIDAKTTDFSKYNENTLKMKFGDNSEIYGSDNYGGKNADLICNEIFKCLVCCDSYQVVACMAALHMLYCDTKIKKTSLINILMKLMLYKDVITSSFALFTLGSIYNGGVNGGKIDVYAIFWFSFWQLEFPISPFFALGALGISLFFMGRHDLAQKDTNKLKPDHIDFLCTGMGFIGTGDCQVLSELSDVYKNIKRDNAYVFDRTKLEEILKKRSFTEDINLEAKTTSKKNKNVDIDLVEKDIYKNTMLSLCLLSITMVGIGNHLSRDNVTQLLFKIAVGDKTDFIPLCLAILYASEPVLDIIDYIYDFSKNSNDPTNTILALGIIGAGTKNPRIIDYLKSFEKNTRNKNIENLLKISLSLCNLGNGTLSLSPTIYEGSIINKKSLISLLCVVCLFINKYYNPIIEDYNFLFLLLSGAVRNKYVCVFDSNLQIKAEQIVVEKLSNDFIRKETDEKTFEAITCVEANEKANVYKEKYKPALDVFVLKDIKK</sequence>
<gene>
    <name evidence="2" type="ORF">EDEG_04054</name>
</gene>
<dbReference type="InterPro" id="IPR011989">
    <property type="entry name" value="ARM-like"/>
</dbReference>
<dbReference type="AlphaFoldDB" id="J9DF44"/>
<dbReference type="OrthoDB" id="10252509at2759"/>
<organism evidence="2 3">
    <name type="scientific">Edhazardia aedis (strain USNM 41457)</name>
    <name type="common">Microsporidian parasite</name>
    <dbReference type="NCBI Taxonomy" id="1003232"/>
    <lineage>
        <taxon>Eukaryota</taxon>
        <taxon>Fungi</taxon>
        <taxon>Fungi incertae sedis</taxon>
        <taxon>Microsporidia</taxon>
        <taxon>Edhazardia</taxon>
    </lineage>
</organism>
<dbReference type="HOGENOM" id="CLU_256838_0_0_1"/>
<dbReference type="InParanoid" id="J9DF44"/>
<dbReference type="GO" id="GO:0043161">
    <property type="term" value="P:proteasome-mediated ubiquitin-dependent protein catabolic process"/>
    <property type="evidence" value="ECO:0007669"/>
    <property type="project" value="TreeGrafter"/>
</dbReference>
<accession>J9DF44</accession>
<evidence type="ECO:0000313" key="2">
    <source>
        <dbReference type="EMBL" id="EJW01215.1"/>
    </source>
</evidence>
<dbReference type="GO" id="GO:0008540">
    <property type="term" value="C:proteasome regulatory particle, base subcomplex"/>
    <property type="evidence" value="ECO:0007669"/>
    <property type="project" value="TreeGrafter"/>
</dbReference>